<gene>
    <name evidence="1" type="ORF">AgaP_AGAP012232</name>
</gene>
<reference evidence="1" key="3">
    <citation type="journal article" date="2004" name="Trends Parasitol.">
        <title>The Anopheles gambiae genome: an update.</title>
        <authorList>
            <person name="Mongin E."/>
            <person name="Louis C."/>
            <person name="Holt R.A."/>
            <person name="Birney E."/>
            <person name="Collins F.H."/>
        </authorList>
    </citation>
    <scope>NUCLEOTIDE SEQUENCE</scope>
    <source>
        <strain evidence="1">PEST</strain>
    </source>
</reference>
<dbReference type="STRING" id="7165.A0A1W5C9A5"/>
<dbReference type="KEGG" id="aga:4577853"/>
<sequence length="103" mass="11721">MAADAAAATAAGAVCDVQEPQDYSENGFFPYTNGYDFAQFYNSLCYPNWFMDQCRMYDDAGLPLYCGGEYAMTNEEVYGHQPSFKKRKKRFRTFEEMPALNGN</sequence>
<dbReference type="VEuPathDB" id="VectorBase:AGAP028636"/>
<dbReference type="EMBL" id="AAAB01008986">
    <property type="protein sequence ID" value="EAU75792.1"/>
    <property type="molecule type" value="Genomic_DNA"/>
</dbReference>
<name>A0A1W5C9A5_ANOGA</name>
<reference evidence="1" key="1">
    <citation type="journal article" date="2002" name="Science">
        <title>The genome sequence of the malaria mosquito Anopheles gambiae.</title>
        <authorList>
            <person name="Holt R.A."/>
            <person name="Subramanian G.M."/>
            <person name="Halpern A."/>
            <person name="Sutton G.G."/>
            <person name="Charlab R."/>
            <person name="Nusskern D.R."/>
            <person name="Wincker P."/>
            <person name="Clark A.G."/>
            <person name="Ribeiro J.M."/>
            <person name="Wides R."/>
            <person name="Salzberg S.L."/>
            <person name="Loftus B."/>
            <person name="Yandell M."/>
            <person name="Majoros W.H."/>
            <person name="Rusch D.B."/>
            <person name="Lai Z."/>
            <person name="Kraft C.L."/>
            <person name="Abril J.F."/>
            <person name="Anthouard V."/>
            <person name="Arensburger P."/>
            <person name="Atkinson P.W."/>
            <person name="Baden H."/>
            <person name="de Berardinis V."/>
            <person name="Baldwin D."/>
            <person name="Benes V."/>
            <person name="Biedler J."/>
            <person name="Blass C."/>
            <person name="Bolanos R."/>
            <person name="Boscus D."/>
            <person name="Barnstead M."/>
            <person name="Cai S."/>
            <person name="Center A."/>
            <person name="Chaturverdi K."/>
            <person name="Christophides G.K."/>
            <person name="Chrystal M.A."/>
            <person name="Clamp M."/>
            <person name="Cravchik A."/>
            <person name="Curwen V."/>
            <person name="Dana A."/>
            <person name="Delcher A."/>
            <person name="Dew I."/>
            <person name="Evans C.A."/>
            <person name="Flanigan M."/>
            <person name="Grundschober-Freimoser A."/>
            <person name="Friedli L."/>
            <person name="Gu Z."/>
            <person name="Guan P."/>
            <person name="Guigo R."/>
            <person name="Hillenmeyer M.E."/>
            <person name="Hladun S.L."/>
            <person name="Hogan J.R."/>
            <person name="Hong Y.S."/>
            <person name="Hoover J."/>
            <person name="Jaillon O."/>
            <person name="Ke Z."/>
            <person name="Kodira C."/>
            <person name="Kokoza E."/>
            <person name="Koutsos A."/>
            <person name="Letunic I."/>
            <person name="Levitsky A."/>
            <person name="Liang Y."/>
            <person name="Lin J.J."/>
            <person name="Lobo N.F."/>
            <person name="Lopez J.R."/>
            <person name="Malek J.A."/>
            <person name="McIntosh T.C."/>
            <person name="Meister S."/>
            <person name="Miller J."/>
            <person name="Mobarry C."/>
            <person name="Mongin E."/>
            <person name="Murphy S.D."/>
            <person name="O'Brochta D.A."/>
            <person name="Pfannkoch C."/>
            <person name="Qi R."/>
            <person name="Regier M.A."/>
            <person name="Remington K."/>
            <person name="Shao H."/>
            <person name="Sharakhova M.V."/>
            <person name="Sitter C.D."/>
            <person name="Shetty J."/>
            <person name="Smith T.J."/>
            <person name="Strong R."/>
            <person name="Sun J."/>
            <person name="Thomasova D."/>
            <person name="Ton L.Q."/>
            <person name="Topalis P."/>
            <person name="Tu Z."/>
            <person name="Unger M.F."/>
            <person name="Walenz B."/>
            <person name="Wang A."/>
            <person name="Wang J."/>
            <person name="Wang M."/>
            <person name="Wang X."/>
            <person name="Woodford K.J."/>
            <person name="Wortman J.R."/>
            <person name="Wu M."/>
            <person name="Yao A."/>
            <person name="Zdobnov E.M."/>
            <person name="Zhang H."/>
            <person name="Zhao Q."/>
            <person name="Zhao S."/>
            <person name="Zhu S.C."/>
            <person name="Zhimulev I."/>
            <person name="Coluzzi M."/>
            <person name="della Torre A."/>
            <person name="Roth C.W."/>
            <person name="Louis C."/>
            <person name="Kalush F."/>
            <person name="Mural R.J."/>
            <person name="Myers E.W."/>
            <person name="Adams M.D."/>
            <person name="Smith H.O."/>
            <person name="Broder S."/>
            <person name="Gardner M.J."/>
            <person name="Fraser C.M."/>
            <person name="Birney E."/>
            <person name="Bork P."/>
            <person name="Brey P.T."/>
            <person name="Venter J.C."/>
            <person name="Weissenbach J."/>
            <person name="Kafatos F.C."/>
            <person name="Collins F.H."/>
            <person name="Hoffman S.L."/>
        </authorList>
    </citation>
    <scope>NUCLEOTIDE SEQUENCE [LARGE SCALE GENOMIC DNA]</scope>
    <source>
        <strain evidence="1">PEST</strain>
    </source>
</reference>
<reference evidence="1" key="4">
    <citation type="journal article" date="2007" name="Genome Biol.">
        <title>Update of the Anopheles gambiae PEST genome assembly.</title>
        <authorList>
            <person name="Sharakhova M.V."/>
            <person name="Hammond M.P."/>
            <person name="Lobo N.F."/>
            <person name="Krzywinski J."/>
            <person name="Unger M.F."/>
            <person name="Hillenmeyer M.E."/>
            <person name="Bruggner R.V."/>
            <person name="Birney E."/>
            <person name="Collins F.H."/>
        </authorList>
    </citation>
    <scope>NUCLEOTIDE SEQUENCE</scope>
    <source>
        <strain evidence="1">PEST</strain>
    </source>
</reference>
<feature type="non-terminal residue" evidence="1">
    <location>
        <position position="103"/>
    </location>
</feature>
<dbReference type="InParanoid" id="A0A1W5C9A5"/>
<dbReference type="AlphaFoldDB" id="A0A1W5C9A5"/>
<dbReference type="VEuPathDB" id="VectorBase:AGAMI1_007507"/>
<accession>A0A1W5C9A5</accession>
<reference evidence="1" key="2">
    <citation type="submission" date="2002-03" db="EMBL/GenBank/DDBJ databases">
        <authorList>
            <consortium name="The Anopheles Genome Sequencing Consortium"/>
        </authorList>
    </citation>
    <scope>NUCLEOTIDE SEQUENCE</scope>
    <source>
        <strain evidence="1">PEST</strain>
    </source>
</reference>
<protein>
    <submittedName>
        <fullName evidence="1">AGAP012232-PA</fullName>
    </submittedName>
</protein>
<reference evidence="1" key="5">
    <citation type="submission" date="2011-05" db="EMBL/GenBank/DDBJ databases">
        <authorList>
            <consortium name="VectorBase"/>
        </authorList>
    </citation>
    <scope>NUCLEOTIDE SEQUENCE</scope>
    <source>
        <strain evidence="1">PEST</strain>
    </source>
</reference>
<comment type="caution">
    <text evidence="1">The sequence shown here is derived from an EMBL/GenBank/DDBJ whole genome shotgun (WGS) entry which is preliminary data.</text>
</comment>
<evidence type="ECO:0000313" key="1">
    <source>
        <dbReference type="EMBL" id="EAU75792.1"/>
    </source>
</evidence>
<proteinExistence type="predicted"/>
<organism evidence="1">
    <name type="scientific">Anopheles gambiae</name>
    <name type="common">African malaria mosquito</name>
    <dbReference type="NCBI Taxonomy" id="7165"/>
    <lineage>
        <taxon>Eukaryota</taxon>
        <taxon>Metazoa</taxon>
        <taxon>Ecdysozoa</taxon>
        <taxon>Arthropoda</taxon>
        <taxon>Hexapoda</taxon>
        <taxon>Insecta</taxon>
        <taxon>Pterygota</taxon>
        <taxon>Neoptera</taxon>
        <taxon>Endopterygota</taxon>
        <taxon>Diptera</taxon>
        <taxon>Nematocera</taxon>
        <taxon>Culicoidea</taxon>
        <taxon>Culicidae</taxon>
        <taxon>Anophelinae</taxon>
        <taxon>Anopheles</taxon>
    </lineage>
</organism>
<dbReference type="PaxDb" id="7165-AGAP012232-PA"/>